<dbReference type="Pfam" id="PF00144">
    <property type="entry name" value="Beta-lactamase"/>
    <property type="match status" value="1"/>
</dbReference>
<dbReference type="PANTHER" id="PTHR43283">
    <property type="entry name" value="BETA-LACTAMASE-RELATED"/>
    <property type="match status" value="1"/>
</dbReference>
<reference evidence="4" key="1">
    <citation type="journal article" date="2019" name="Int. J. Syst. Evol. Microbiol.">
        <title>The Global Catalogue of Microorganisms (GCM) 10K type strain sequencing project: providing services to taxonomists for standard genome sequencing and annotation.</title>
        <authorList>
            <consortium name="The Broad Institute Genomics Platform"/>
            <consortium name="The Broad Institute Genome Sequencing Center for Infectious Disease"/>
            <person name="Wu L."/>
            <person name="Ma J."/>
        </authorList>
    </citation>
    <scope>NUCLEOTIDE SEQUENCE [LARGE SCALE GENOMIC DNA]</scope>
    <source>
        <strain evidence="4">CGMCC 1.12286</strain>
    </source>
</reference>
<dbReference type="InterPro" id="IPR001466">
    <property type="entry name" value="Beta-lactam-related"/>
</dbReference>
<evidence type="ECO:0000256" key="1">
    <source>
        <dbReference type="SAM" id="MobiDB-lite"/>
    </source>
</evidence>
<dbReference type="PANTHER" id="PTHR43283:SF7">
    <property type="entry name" value="BETA-LACTAMASE-RELATED DOMAIN-CONTAINING PROTEIN"/>
    <property type="match status" value="1"/>
</dbReference>
<dbReference type="EMBL" id="JBHUCX010000020">
    <property type="protein sequence ID" value="MFD1674425.1"/>
    <property type="molecule type" value="Genomic_DNA"/>
</dbReference>
<dbReference type="InterPro" id="IPR050789">
    <property type="entry name" value="Diverse_Enzym_Activities"/>
</dbReference>
<keyword evidence="3" id="KW-0378">Hydrolase</keyword>
<proteinExistence type="predicted"/>
<dbReference type="InterPro" id="IPR012338">
    <property type="entry name" value="Beta-lactam/transpept-like"/>
</dbReference>
<comment type="caution">
    <text evidence="3">The sequence shown here is derived from an EMBL/GenBank/DDBJ whole genome shotgun (WGS) entry which is preliminary data.</text>
</comment>
<evidence type="ECO:0000259" key="2">
    <source>
        <dbReference type="Pfam" id="PF00144"/>
    </source>
</evidence>
<feature type="region of interest" description="Disordered" evidence="1">
    <location>
        <begin position="1"/>
        <end position="20"/>
    </location>
</feature>
<protein>
    <submittedName>
        <fullName evidence="3">Serine hydrolase domain-containing protein</fullName>
        <ecNumber evidence="3">3.-.-.-</ecNumber>
    </submittedName>
</protein>
<feature type="compositionally biased region" description="Polar residues" evidence="1">
    <location>
        <begin position="1"/>
        <end position="10"/>
    </location>
</feature>
<dbReference type="EC" id="3.-.-.-" evidence="3"/>
<dbReference type="Proteomes" id="UP001597079">
    <property type="component" value="Unassembled WGS sequence"/>
</dbReference>
<evidence type="ECO:0000313" key="3">
    <source>
        <dbReference type="EMBL" id="MFD1674425.1"/>
    </source>
</evidence>
<gene>
    <name evidence="3" type="ORF">ACFSB2_06860</name>
</gene>
<name>A0ABW4JH09_9BACL</name>
<dbReference type="RefSeq" id="WP_377942295.1">
    <property type="nucleotide sequence ID" value="NZ_JBHUCX010000020.1"/>
</dbReference>
<feature type="domain" description="Beta-lactamase-related" evidence="2">
    <location>
        <begin position="43"/>
        <end position="306"/>
    </location>
</feature>
<sequence length="485" mass="53625">MSNNTISNSIHLPRSTPEEQGVSSAGISAFLDAVNNSPIELHSLMLLRHGHVLAEGWWAPYAATKPHMLFSLSKSFTSTAIGFAVSEGRLSVDDPVLSFFEDQHPQTVSPNLAAMRVRHLLSMSTGHRQDTMGLLGAREDGDWVAAFLDAPVEEAPGTLFVYNSGASYMLSAIVQKVTGQTLLSYLQPRLFEPLSIEGPTWDVCPKGINTGGWGLSIKTEDIAKFGQLYLQKGVWQGQRILPAAWIEEATSKHISNGDDIDSDWQQGYGYQFWRCRHQAYRGDGAFGQFCVVLPEQDAVLAMTSGTEDLQAVLNLVWQYILPAMEHDKTHDDTTDHDVLKDQLAALELHPPVIQSSSITADKVSGKRYTLSDNEHGLQAISFSFDGQTAECTLWDTRGAQVIRCAAGEWIAHDLALLSETPQSVAASGTWRDDETYVMTWRFVETPFHYTVVCRFTEDTLDLDTTVNVSFTTKEVMKMTGSLEGR</sequence>
<accession>A0ABW4JH09</accession>
<dbReference type="SUPFAM" id="SSF56601">
    <property type="entry name" value="beta-lactamase/transpeptidase-like"/>
    <property type="match status" value="1"/>
</dbReference>
<evidence type="ECO:0000313" key="4">
    <source>
        <dbReference type="Proteomes" id="UP001597079"/>
    </source>
</evidence>
<organism evidence="3 4">
    <name type="scientific">Alicyclobacillus fodiniaquatilis</name>
    <dbReference type="NCBI Taxonomy" id="1661150"/>
    <lineage>
        <taxon>Bacteria</taxon>
        <taxon>Bacillati</taxon>
        <taxon>Bacillota</taxon>
        <taxon>Bacilli</taxon>
        <taxon>Bacillales</taxon>
        <taxon>Alicyclobacillaceae</taxon>
        <taxon>Alicyclobacillus</taxon>
    </lineage>
</organism>
<dbReference type="GO" id="GO:0016787">
    <property type="term" value="F:hydrolase activity"/>
    <property type="evidence" value="ECO:0007669"/>
    <property type="project" value="UniProtKB-KW"/>
</dbReference>
<keyword evidence="4" id="KW-1185">Reference proteome</keyword>
<dbReference type="Gene3D" id="3.40.710.10">
    <property type="entry name" value="DD-peptidase/beta-lactamase superfamily"/>
    <property type="match status" value="1"/>
</dbReference>